<keyword evidence="3" id="KW-1185">Reference proteome</keyword>
<dbReference type="AlphaFoldDB" id="A0AAV7LR69"/>
<proteinExistence type="predicted"/>
<comment type="caution">
    <text evidence="2">The sequence shown here is derived from an EMBL/GenBank/DDBJ whole genome shotgun (WGS) entry which is preliminary data.</text>
</comment>
<feature type="region of interest" description="Disordered" evidence="1">
    <location>
        <begin position="49"/>
        <end position="109"/>
    </location>
</feature>
<evidence type="ECO:0000313" key="3">
    <source>
        <dbReference type="Proteomes" id="UP001066276"/>
    </source>
</evidence>
<protein>
    <submittedName>
        <fullName evidence="2">Uncharacterized protein</fullName>
    </submittedName>
</protein>
<dbReference type="EMBL" id="JANPWB010000015">
    <property type="protein sequence ID" value="KAJ1093881.1"/>
    <property type="molecule type" value="Genomic_DNA"/>
</dbReference>
<gene>
    <name evidence="2" type="ORF">NDU88_006970</name>
</gene>
<dbReference type="Proteomes" id="UP001066276">
    <property type="component" value="Chromosome 11"/>
</dbReference>
<sequence>MNGLTSHHPEEGAIVATTGIPICLQMTTFLLDRGPGLWLTLQSISPGRRRSVYSSDDCSFERATDNTTQGSRERSLVHRSPKANYSVPLTSAHRPLSGTTRDRRTRRRK</sequence>
<evidence type="ECO:0000313" key="2">
    <source>
        <dbReference type="EMBL" id="KAJ1093881.1"/>
    </source>
</evidence>
<evidence type="ECO:0000256" key="1">
    <source>
        <dbReference type="SAM" id="MobiDB-lite"/>
    </source>
</evidence>
<reference evidence="2" key="1">
    <citation type="journal article" date="2022" name="bioRxiv">
        <title>Sequencing and chromosome-scale assembly of the giantPleurodeles waltlgenome.</title>
        <authorList>
            <person name="Brown T."/>
            <person name="Elewa A."/>
            <person name="Iarovenko S."/>
            <person name="Subramanian E."/>
            <person name="Araus A.J."/>
            <person name="Petzold A."/>
            <person name="Susuki M."/>
            <person name="Suzuki K.-i.T."/>
            <person name="Hayashi T."/>
            <person name="Toyoda A."/>
            <person name="Oliveira C."/>
            <person name="Osipova E."/>
            <person name="Leigh N.D."/>
            <person name="Simon A."/>
            <person name="Yun M.H."/>
        </authorList>
    </citation>
    <scope>NUCLEOTIDE SEQUENCE</scope>
    <source>
        <strain evidence="2">20211129_DDA</strain>
        <tissue evidence="2">Liver</tissue>
    </source>
</reference>
<organism evidence="2 3">
    <name type="scientific">Pleurodeles waltl</name>
    <name type="common">Iberian ribbed newt</name>
    <dbReference type="NCBI Taxonomy" id="8319"/>
    <lineage>
        <taxon>Eukaryota</taxon>
        <taxon>Metazoa</taxon>
        <taxon>Chordata</taxon>
        <taxon>Craniata</taxon>
        <taxon>Vertebrata</taxon>
        <taxon>Euteleostomi</taxon>
        <taxon>Amphibia</taxon>
        <taxon>Batrachia</taxon>
        <taxon>Caudata</taxon>
        <taxon>Salamandroidea</taxon>
        <taxon>Salamandridae</taxon>
        <taxon>Pleurodelinae</taxon>
        <taxon>Pleurodeles</taxon>
    </lineage>
</organism>
<accession>A0AAV7LR69</accession>
<name>A0AAV7LR69_PLEWA</name>